<keyword evidence="8" id="KW-0472">Membrane</keyword>
<protein>
    <recommendedName>
        <fullName evidence="12">Carnitine transport ATP-binding protein OpuCA</fullName>
        <ecNumber evidence="11">7.6.2.9</ecNumber>
    </recommendedName>
</protein>
<dbReference type="GO" id="GO:0016020">
    <property type="term" value="C:membrane"/>
    <property type="evidence" value="ECO:0007669"/>
    <property type="project" value="InterPro"/>
</dbReference>
<evidence type="ECO:0000256" key="8">
    <source>
        <dbReference type="ARBA" id="ARBA00023136"/>
    </source>
</evidence>
<dbReference type="SMART" id="SM00382">
    <property type="entry name" value="AAA"/>
    <property type="match status" value="1"/>
</dbReference>
<feature type="domain" description="ABC transporter" evidence="13">
    <location>
        <begin position="3"/>
        <end position="237"/>
    </location>
</feature>
<gene>
    <name evidence="14" type="ORF">SAMN04488126_105146</name>
</gene>
<evidence type="ECO:0000256" key="6">
    <source>
        <dbReference type="ARBA" id="ARBA00023004"/>
    </source>
</evidence>
<evidence type="ECO:0000256" key="11">
    <source>
        <dbReference type="ARBA" id="ARBA00066388"/>
    </source>
</evidence>
<keyword evidence="3" id="KW-0410">Iron transport</keyword>
<dbReference type="InterPro" id="IPR017871">
    <property type="entry name" value="ABC_transporter-like_CS"/>
</dbReference>
<dbReference type="FunFam" id="3.40.50.300:FF:000425">
    <property type="entry name" value="Probable ABC transporter, ATP-binding subunit"/>
    <property type="match status" value="1"/>
</dbReference>
<evidence type="ECO:0000256" key="7">
    <source>
        <dbReference type="ARBA" id="ARBA00023065"/>
    </source>
</evidence>
<dbReference type="PANTHER" id="PTHR42781">
    <property type="entry name" value="SPERMIDINE/PUTRESCINE IMPORT ATP-BINDING PROTEIN POTA"/>
    <property type="match status" value="1"/>
</dbReference>
<proteinExistence type="predicted"/>
<evidence type="ECO:0000313" key="15">
    <source>
        <dbReference type="Proteomes" id="UP000198823"/>
    </source>
</evidence>
<keyword evidence="6" id="KW-0408">Iron</keyword>
<name>A0A1G7BCB6_9BACL</name>
<evidence type="ECO:0000259" key="13">
    <source>
        <dbReference type="PROSITE" id="PS50893"/>
    </source>
</evidence>
<dbReference type="STRING" id="426756.SAMN04488126_105146"/>
<dbReference type="Pfam" id="PF00005">
    <property type="entry name" value="ABC_tran"/>
    <property type="match status" value="1"/>
</dbReference>
<dbReference type="Gene3D" id="3.40.50.300">
    <property type="entry name" value="P-loop containing nucleotide triphosphate hydrolases"/>
    <property type="match status" value="1"/>
</dbReference>
<dbReference type="RefSeq" id="WP_092095755.1">
    <property type="nucleotide sequence ID" value="NZ_FNAR01000005.1"/>
</dbReference>
<comment type="catalytic activity">
    <reaction evidence="9">
        <text>a quaternary ammonium(out) + ATP + H2O = a quaternary ammonium(in) + ADP + phosphate + H(+)</text>
        <dbReference type="Rhea" id="RHEA:11036"/>
        <dbReference type="ChEBI" id="CHEBI:15377"/>
        <dbReference type="ChEBI" id="CHEBI:15378"/>
        <dbReference type="ChEBI" id="CHEBI:30616"/>
        <dbReference type="ChEBI" id="CHEBI:35267"/>
        <dbReference type="ChEBI" id="CHEBI:43474"/>
        <dbReference type="ChEBI" id="CHEBI:456216"/>
        <dbReference type="EC" id="7.6.2.9"/>
    </reaction>
</comment>
<dbReference type="GO" id="GO:0005524">
    <property type="term" value="F:ATP binding"/>
    <property type="evidence" value="ECO:0007669"/>
    <property type="project" value="UniProtKB-KW"/>
</dbReference>
<dbReference type="EMBL" id="FNAR01000005">
    <property type="protein sequence ID" value="SDE24602.1"/>
    <property type="molecule type" value="Genomic_DNA"/>
</dbReference>
<keyword evidence="2" id="KW-1003">Cell membrane</keyword>
<evidence type="ECO:0000256" key="1">
    <source>
        <dbReference type="ARBA" id="ARBA00022448"/>
    </source>
</evidence>
<reference evidence="14 15" key="1">
    <citation type="submission" date="2016-10" db="EMBL/GenBank/DDBJ databases">
        <authorList>
            <person name="de Groot N.N."/>
        </authorList>
    </citation>
    <scope>NUCLEOTIDE SEQUENCE [LARGE SCALE GENOMIC DNA]</scope>
    <source>
        <strain evidence="14 15">CGMCC 1.6762</strain>
    </source>
</reference>
<sequence>MYISIQDLCFSYPDTNRAAVDHFSLTIGKGEVVSILGKSGSGKSTILRLLAGLEKPSKGSLCIQENVVFDDKVFLAPEKRGIGMVFQDYALFPHMTVQDNIKFGLSHLKKEEKKKRIQEVLELVELEDYGNRYPHQLSGGQQQRVAIARAIAPNPHLILLDEPFSNLDAELQVKIRKELRDILKKANITSIFVTHDENDAFALADWIIKLKDGRIDAMGRPCDLLGASRPSEIRQQEPELVGV</sequence>
<evidence type="ECO:0000256" key="5">
    <source>
        <dbReference type="ARBA" id="ARBA00022840"/>
    </source>
</evidence>
<dbReference type="InterPro" id="IPR015853">
    <property type="entry name" value="ABC_transpr_FbpC"/>
</dbReference>
<evidence type="ECO:0000256" key="2">
    <source>
        <dbReference type="ARBA" id="ARBA00022475"/>
    </source>
</evidence>
<keyword evidence="4" id="KW-0547">Nucleotide-binding</keyword>
<dbReference type="CDD" id="cd03259">
    <property type="entry name" value="ABC_Carb_Solutes_like"/>
    <property type="match status" value="1"/>
</dbReference>
<evidence type="ECO:0000256" key="9">
    <source>
        <dbReference type="ARBA" id="ARBA00052482"/>
    </source>
</evidence>
<keyword evidence="7" id="KW-0406">Ion transport</keyword>
<organism evidence="14 15">
    <name type="scientific">Bhargavaea beijingensis</name>
    <dbReference type="NCBI Taxonomy" id="426756"/>
    <lineage>
        <taxon>Bacteria</taxon>
        <taxon>Bacillati</taxon>
        <taxon>Bacillota</taxon>
        <taxon>Bacilli</taxon>
        <taxon>Bacillales</taxon>
        <taxon>Caryophanaceae</taxon>
        <taxon>Bhargavaea</taxon>
    </lineage>
</organism>
<evidence type="ECO:0000256" key="3">
    <source>
        <dbReference type="ARBA" id="ARBA00022496"/>
    </source>
</evidence>
<dbReference type="SUPFAM" id="SSF52540">
    <property type="entry name" value="P-loop containing nucleoside triphosphate hydrolases"/>
    <property type="match status" value="1"/>
</dbReference>
<accession>A0A1G7BCB6</accession>
<keyword evidence="5 14" id="KW-0067">ATP-binding</keyword>
<evidence type="ECO:0000256" key="10">
    <source>
        <dbReference type="ARBA" id="ARBA00063934"/>
    </source>
</evidence>
<dbReference type="OrthoDB" id="9790614at2"/>
<dbReference type="PROSITE" id="PS00211">
    <property type="entry name" value="ABC_TRANSPORTER_1"/>
    <property type="match status" value="1"/>
</dbReference>
<dbReference type="AlphaFoldDB" id="A0A1G7BCB6"/>
<dbReference type="GO" id="GO:0016887">
    <property type="term" value="F:ATP hydrolysis activity"/>
    <property type="evidence" value="ECO:0007669"/>
    <property type="project" value="InterPro"/>
</dbReference>
<dbReference type="GO" id="GO:0015408">
    <property type="term" value="F:ABC-type ferric iron transporter activity"/>
    <property type="evidence" value="ECO:0007669"/>
    <property type="project" value="InterPro"/>
</dbReference>
<evidence type="ECO:0000256" key="12">
    <source>
        <dbReference type="ARBA" id="ARBA00070305"/>
    </source>
</evidence>
<dbReference type="InterPro" id="IPR050093">
    <property type="entry name" value="ABC_SmlMolc_Importer"/>
</dbReference>
<dbReference type="InterPro" id="IPR003593">
    <property type="entry name" value="AAA+_ATPase"/>
</dbReference>
<dbReference type="EC" id="7.6.2.9" evidence="11"/>
<keyword evidence="1" id="KW-0813">Transport</keyword>
<dbReference type="InterPro" id="IPR027417">
    <property type="entry name" value="P-loop_NTPase"/>
</dbReference>
<dbReference type="InterPro" id="IPR003439">
    <property type="entry name" value="ABC_transporter-like_ATP-bd"/>
</dbReference>
<comment type="subunit">
    <text evidence="10">The complex is composed of two ATP-binding proteins (OpuCA), two transmembrane proteins (OpuCB and OpuCD) and a solute-binding protein (OpuCC).</text>
</comment>
<evidence type="ECO:0000313" key="14">
    <source>
        <dbReference type="EMBL" id="SDE24602.1"/>
    </source>
</evidence>
<dbReference type="GO" id="GO:0015418">
    <property type="term" value="F:ABC-type quaternary ammonium compound transporting activity"/>
    <property type="evidence" value="ECO:0007669"/>
    <property type="project" value="UniProtKB-EC"/>
</dbReference>
<dbReference type="PROSITE" id="PS50893">
    <property type="entry name" value="ABC_TRANSPORTER_2"/>
    <property type="match status" value="1"/>
</dbReference>
<dbReference type="PANTHER" id="PTHR42781:SF4">
    <property type="entry name" value="SPERMIDINE_PUTRESCINE IMPORT ATP-BINDING PROTEIN POTA"/>
    <property type="match status" value="1"/>
</dbReference>
<dbReference type="Proteomes" id="UP000198823">
    <property type="component" value="Unassembled WGS sequence"/>
</dbReference>
<evidence type="ECO:0000256" key="4">
    <source>
        <dbReference type="ARBA" id="ARBA00022741"/>
    </source>
</evidence>